<dbReference type="SUPFAM" id="SSF56954">
    <property type="entry name" value="Outer membrane efflux proteins (OEP)"/>
    <property type="match status" value="1"/>
</dbReference>
<evidence type="ECO:0000256" key="6">
    <source>
        <dbReference type="ARBA" id="ARBA00023237"/>
    </source>
</evidence>
<keyword evidence="6" id="KW-0998">Cell outer membrane</keyword>
<evidence type="ECO:0000256" key="1">
    <source>
        <dbReference type="ARBA" id="ARBA00004442"/>
    </source>
</evidence>
<evidence type="ECO:0000256" key="2">
    <source>
        <dbReference type="ARBA" id="ARBA00022448"/>
    </source>
</evidence>
<keyword evidence="5" id="KW-0472">Membrane</keyword>
<dbReference type="InterPro" id="IPR003423">
    <property type="entry name" value="OMP_efflux"/>
</dbReference>
<keyword evidence="3" id="KW-1134">Transmembrane beta strand</keyword>
<evidence type="ECO:0000256" key="5">
    <source>
        <dbReference type="ARBA" id="ARBA00023136"/>
    </source>
</evidence>
<dbReference type="GO" id="GO:0015562">
    <property type="term" value="F:efflux transmembrane transporter activity"/>
    <property type="evidence" value="ECO:0007669"/>
    <property type="project" value="InterPro"/>
</dbReference>
<dbReference type="GO" id="GO:1990281">
    <property type="term" value="C:efflux pump complex"/>
    <property type="evidence" value="ECO:0007669"/>
    <property type="project" value="TreeGrafter"/>
</dbReference>
<dbReference type="Gene3D" id="1.20.1600.10">
    <property type="entry name" value="Outer membrane efflux proteins (OEP)"/>
    <property type="match status" value="1"/>
</dbReference>
<dbReference type="GO" id="GO:0009279">
    <property type="term" value="C:cell outer membrane"/>
    <property type="evidence" value="ECO:0007669"/>
    <property type="project" value="UniProtKB-SubCell"/>
</dbReference>
<sequence>MFNRNKGGISAAQSELKQSELRYIAAQNQVRNELIQAFNNFNHTTKKLNLFKAGLVKSAKDALDQKRGEYYRGEIHLIEVLDAQRSYDEILASFYSAIYDKSQALVALESAAGVWDIE</sequence>
<organism evidence="7">
    <name type="scientific">bioreactor metagenome</name>
    <dbReference type="NCBI Taxonomy" id="1076179"/>
    <lineage>
        <taxon>unclassified sequences</taxon>
        <taxon>metagenomes</taxon>
        <taxon>ecological metagenomes</taxon>
    </lineage>
</organism>
<proteinExistence type="predicted"/>
<keyword evidence="2" id="KW-0813">Transport</keyword>
<keyword evidence="4" id="KW-0812">Transmembrane</keyword>
<evidence type="ECO:0008006" key="8">
    <source>
        <dbReference type="Google" id="ProtNLM"/>
    </source>
</evidence>
<name>A0A645B8M9_9ZZZZ</name>
<comment type="caution">
    <text evidence="7">The sequence shown here is derived from an EMBL/GenBank/DDBJ whole genome shotgun (WGS) entry which is preliminary data.</text>
</comment>
<dbReference type="InterPro" id="IPR051906">
    <property type="entry name" value="TolC-like"/>
</dbReference>
<evidence type="ECO:0000256" key="3">
    <source>
        <dbReference type="ARBA" id="ARBA00022452"/>
    </source>
</evidence>
<evidence type="ECO:0000313" key="7">
    <source>
        <dbReference type="EMBL" id="MPM61757.1"/>
    </source>
</evidence>
<protein>
    <recommendedName>
        <fullName evidence="8">Cobalt-zinc-cadmium resistance protein CzcC</fullName>
    </recommendedName>
</protein>
<dbReference type="GO" id="GO:0015288">
    <property type="term" value="F:porin activity"/>
    <property type="evidence" value="ECO:0007669"/>
    <property type="project" value="TreeGrafter"/>
</dbReference>
<reference evidence="7" key="1">
    <citation type="submission" date="2019-08" db="EMBL/GenBank/DDBJ databases">
        <authorList>
            <person name="Kucharzyk K."/>
            <person name="Murdoch R.W."/>
            <person name="Higgins S."/>
            <person name="Loffler F."/>
        </authorList>
    </citation>
    <scope>NUCLEOTIDE SEQUENCE</scope>
</reference>
<evidence type="ECO:0000256" key="4">
    <source>
        <dbReference type="ARBA" id="ARBA00022692"/>
    </source>
</evidence>
<accession>A0A645B8M9</accession>
<dbReference type="Pfam" id="PF02321">
    <property type="entry name" value="OEP"/>
    <property type="match status" value="1"/>
</dbReference>
<dbReference type="AlphaFoldDB" id="A0A645B8M9"/>
<dbReference type="PANTHER" id="PTHR30026">
    <property type="entry name" value="OUTER MEMBRANE PROTEIN TOLC"/>
    <property type="match status" value="1"/>
</dbReference>
<gene>
    <name evidence="7" type="ORF">SDC9_108617</name>
</gene>
<dbReference type="EMBL" id="VSSQ01018511">
    <property type="protein sequence ID" value="MPM61757.1"/>
    <property type="molecule type" value="Genomic_DNA"/>
</dbReference>
<comment type="subcellular location">
    <subcellularLocation>
        <location evidence="1">Cell outer membrane</location>
    </subcellularLocation>
</comment>
<dbReference type="PANTHER" id="PTHR30026:SF20">
    <property type="entry name" value="OUTER MEMBRANE PROTEIN TOLC"/>
    <property type="match status" value="1"/>
</dbReference>